<accession>A0A3T1CWT1</accession>
<evidence type="ECO:0000313" key="2">
    <source>
        <dbReference type="EMBL" id="BBI30269.1"/>
    </source>
</evidence>
<organism evidence="2 3">
    <name type="scientific">Acanthamoeba castellanii medusavirus J1</name>
    <dbReference type="NCBI Taxonomy" id="3114988"/>
    <lineage>
        <taxon>Viruses</taxon>
        <taxon>Varidnaviria</taxon>
        <taxon>Bamfordvirae</taxon>
        <taxon>Nucleocytoviricota</taxon>
        <taxon>Megaviricetes</taxon>
        <taxon>Mamonoviridae</taxon>
        <taxon>Medusavirus</taxon>
        <taxon>Medusavirus medusae</taxon>
    </lineage>
</organism>
<dbReference type="Proteomes" id="UP001161669">
    <property type="component" value="Segment"/>
</dbReference>
<name>A0A3T1CWT1_9VIRU</name>
<feature type="compositionally biased region" description="Basic and acidic residues" evidence="1">
    <location>
        <begin position="10"/>
        <end position="25"/>
    </location>
</feature>
<evidence type="ECO:0000313" key="3">
    <source>
        <dbReference type="Proteomes" id="UP001161669"/>
    </source>
</evidence>
<keyword evidence="3" id="KW-1185">Reference proteome</keyword>
<reference evidence="3" key="1">
    <citation type="journal article" date="2019" name="J. Virol.">
        <title>Medusavirus, a novel large DNA virus discovered from hot spring water.</title>
        <authorList>
            <person name="Yoshikawa G."/>
            <person name="Blanc-Mathieu R."/>
            <person name="Song C."/>
            <person name="Kayama Y."/>
            <person name="Mochizuki T."/>
            <person name="Murata K."/>
            <person name="Ogata H."/>
            <person name="Takemura M."/>
        </authorList>
    </citation>
    <scope>NUCLEOTIDE SEQUENCE [LARGE SCALE GENOMIC DNA]</scope>
</reference>
<dbReference type="EMBL" id="AP018495">
    <property type="protein sequence ID" value="BBI30269.1"/>
    <property type="molecule type" value="Genomic_DNA"/>
</dbReference>
<dbReference type="KEGG" id="vg:80540621"/>
<protein>
    <submittedName>
        <fullName evidence="2">Uncharacterized protein</fullName>
    </submittedName>
</protein>
<proteinExistence type="predicted"/>
<feature type="region of interest" description="Disordered" evidence="1">
    <location>
        <begin position="10"/>
        <end position="35"/>
    </location>
</feature>
<evidence type="ECO:0000256" key="1">
    <source>
        <dbReference type="SAM" id="MobiDB-lite"/>
    </source>
</evidence>
<sequence>MKPFWHFTEHQKWGNTPEGRRELAKHPPVKPRSEEEEAQAQAFARRIMAKYGVVYSS</sequence>